<dbReference type="WBParaSite" id="nRc.2.0.1.t13161-RA">
    <property type="protein sequence ID" value="nRc.2.0.1.t13161-RA"/>
    <property type="gene ID" value="nRc.2.0.1.g13161"/>
</dbReference>
<organism evidence="2 4">
    <name type="scientific">Romanomermis culicivorax</name>
    <name type="common">Nematode worm</name>
    <dbReference type="NCBI Taxonomy" id="13658"/>
    <lineage>
        <taxon>Eukaryota</taxon>
        <taxon>Metazoa</taxon>
        <taxon>Ecdysozoa</taxon>
        <taxon>Nematoda</taxon>
        <taxon>Enoplea</taxon>
        <taxon>Dorylaimia</taxon>
        <taxon>Mermithida</taxon>
        <taxon>Mermithoidea</taxon>
        <taxon>Mermithidae</taxon>
        <taxon>Romanomermis</taxon>
    </lineage>
</organism>
<dbReference type="Proteomes" id="UP000887565">
    <property type="component" value="Unplaced"/>
</dbReference>
<sequence length="76" mass="8808">MYKYRMLFLLPLGIRWSSFKLLSQDPDRPQRTGRQGTSPPARPRLYYQPGMAWGKREASDYYSDDVQLSCASTAMV</sequence>
<accession>A0A915IG38</accession>
<protein>
    <submittedName>
        <fullName evidence="3 4">Secreted protein</fullName>
    </submittedName>
</protein>
<evidence type="ECO:0000256" key="1">
    <source>
        <dbReference type="SAM" id="MobiDB-lite"/>
    </source>
</evidence>
<evidence type="ECO:0000313" key="3">
    <source>
        <dbReference type="WBParaSite" id="nRc.2.0.1.t13158-RA"/>
    </source>
</evidence>
<keyword evidence="2" id="KW-1185">Reference proteome</keyword>
<proteinExistence type="predicted"/>
<reference evidence="3 4" key="1">
    <citation type="submission" date="2022-11" db="UniProtKB">
        <authorList>
            <consortium name="WormBaseParasite"/>
        </authorList>
    </citation>
    <scope>IDENTIFICATION</scope>
</reference>
<name>A0A915IG38_ROMCU</name>
<dbReference type="AlphaFoldDB" id="A0A915IG38"/>
<dbReference type="WBParaSite" id="nRc.2.0.1.t13158-RA">
    <property type="protein sequence ID" value="nRc.2.0.1.t13158-RA"/>
    <property type="gene ID" value="nRc.2.0.1.g13158"/>
</dbReference>
<evidence type="ECO:0000313" key="4">
    <source>
        <dbReference type="WBParaSite" id="nRc.2.0.1.t13161-RA"/>
    </source>
</evidence>
<feature type="region of interest" description="Disordered" evidence="1">
    <location>
        <begin position="24"/>
        <end position="44"/>
    </location>
</feature>
<evidence type="ECO:0000313" key="2">
    <source>
        <dbReference type="Proteomes" id="UP000887565"/>
    </source>
</evidence>